<dbReference type="OrthoDB" id="8439908at2"/>
<evidence type="ECO:0000313" key="3">
    <source>
        <dbReference type="EMBL" id="TFH79903.1"/>
    </source>
</evidence>
<name>A0A4Y8VHX3_9PSED</name>
<accession>A0A4Y8VHX3</accession>
<dbReference type="AlphaFoldDB" id="A0A4Y8VHX3"/>
<proteinExistence type="predicted"/>
<gene>
    <name evidence="3" type="ORF">E4J90_14605</name>
</gene>
<comment type="caution">
    <text evidence="3">The sequence shown here is derived from an EMBL/GenBank/DDBJ whole genome shotgun (WGS) entry which is preliminary data.</text>
</comment>
<protein>
    <submittedName>
        <fullName evidence="3">Uncharacterized protein</fullName>
    </submittedName>
</protein>
<dbReference type="InterPro" id="IPR041223">
    <property type="entry name" value="ApeA_NTD"/>
</dbReference>
<dbReference type="Pfam" id="PF18739">
    <property type="entry name" value="HEPN_Apea"/>
    <property type="match status" value="1"/>
</dbReference>
<feature type="domain" description="Apea-like HEPN" evidence="1">
    <location>
        <begin position="318"/>
        <end position="449"/>
    </location>
</feature>
<sequence length="487" mass="55841">MTTKILEERGLFWWHDDPLPANQFAPDSCVVGTLTIEENGAAYLELDGYFANSEGGPMAAIGAQRQQFPLEKAIQGKLKASGRNVLLLGLRRRGGQFSFNGISHEGFAASHCLVTNRSFPPATRPLRFSALDVELTGLEEWLRLGNIEVKRTRQSISAKHRVPKTDIHELDDGTLTMRYDITGPWSGKFVHRTDKLNLVESVNLRVKPKRARTLLEMREEYARLQELFILLTGTTFSLEWPRLIIGKMAYHYYYEGFERSTKTPTWDECWVNYIQVKSNFGSILTALRRKRDELGPGFYLYLGIRRGMKMYVEHRFVNLIWGLESLHRRKNKDKAKETKLDAKIQRILDQVSGSNDKRWLEGKLKHASEPSLKERLMDVLSALPLGFERKRVEVFCKSCADRRNDMSHLGGQREGNDYREFMIDLMKKSEALAYLYHAVLLHEIGVDADLIKANLLENAPNAYRPKYAFRDVGLLPVDKGDDSLEEG</sequence>
<reference evidence="3 4" key="1">
    <citation type="submission" date="2019-03" db="EMBL/GenBank/DDBJ databases">
        <title>Draft genome sequence of humic substances-degrading Pseudomonas kribbensis CHA-19 from forest soil.</title>
        <authorList>
            <person name="Kim D."/>
        </authorList>
    </citation>
    <scope>NUCLEOTIDE SEQUENCE [LARGE SCALE GENOMIC DNA]</scope>
    <source>
        <strain evidence="3 4">CHA-19</strain>
    </source>
</reference>
<feature type="domain" description="ApeA N-terminal" evidence="2">
    <location>
        <begin position="9"/>
        <end position="285"/>
    </location>
</feature>
<dbReference type="InterPro" id="IPR041229">
    <property type="entry name" value="HEPN_Apea"/>
</dbReference>
<evidence type="ECO:0000259" key="2">
    <source>
        <dbReference type="Pfam" id="PF18862"/>
    </source>
</evidence>
<dbReference type="RefSeq" id="WP_134826902.1">
    <property type="nucleotide sequence ID" value="NZ_SPDQ01000015.1"/>
</dbReference>
<organism evidence="3 4">
    <name type="scientific">Pseudomonas kribbensis</name>
    <dbReference type="NCBI Taxonomy" id="1628086"/>
    <lineage>
        <taxon>Bacteria</taxon>
        <taxon>Pseudomonadati</taxon>
        <taxon>Pseudomonadota</taxon>
        <taxon>Gammaproteobacteria</taxon>
        <taxon>Pseudomonadales</taxon>
        <taxon>Pseudomonadaceae</taxon>
        <taxon>Pseudomonas</taxon>
    </lineage>
</organism>
<dbReference type="EMBL" id="SPDQ01000015">
    <property type="protein sequence ID" value="TFH79903.1"/>
    <property type="molecule type" value="Genomic_DNA"/>
</dbReference>
<evidence type="ECO:0000313" key="4">
    <source>
        <dbReference type="Proteomes" id="UP000297555"/>
    </source>
</evidence>
<dbReference type="Proteomes" id="UP000297555">
    <property type="component" value="Unassembled WGS sequence"/>
</dbReference>
<dbReference type="Pfam" id="PF18862">
    <property type="entry name" value="ApeA_NTD1"/>
    <property type="match status" value="1"/>
</dbReference>
<evidence type="ECO:0000259" key="1">
    <source>
        <dbReference type="Pfam" id="PF18739"/>
    </source>
</evidence>